<sequence length="185" mass="18288">MKKILLSTALAAVAGVAALAPQPASAVDGTITINGKVLAQTCTVDGKGYSANGTITSPDNQTVTLPNVLAPVLNAAGSTAGTTGFTIVIAGCDASLSKVTTTFSGAGIDAANNALTNSAGSNGVEVQLLDSTSTVIPLVNNYAMAPVTLSGGGATLQYYARYYAKNGNATAGTVTSAVSFTMAYQ</sequence>
<name>A0ABV9BYP3_9GAMM</name>
<accession>A0ABV9BYP3</accession>
<feature type="chain" id="PRO_5045613521" evidence="5">
    <location>
        <begin position="27"/>
        <end position="185"/>
    </location>
</feature>
<keyword evidence="3 5" id="KW-0732">Signal</keyword>
<evidence type="ECO:0000313" key="7">
    <source>
        <dbReference type="Proteomes" id="UP001595961"/>
    </source>
</evidence>
<dbReference type="PANTHER" id="PTHR33420:SF3">
    <property type="entry name" value="FIMBRIAL SUBUNIT ELFA"/>
    <property type="match status" value="1"/>
</dbReference>
<keyword evidence="7" id="KW-1185">Reference proteome</keyword>
<comment type="caution">
    <text evidence="6">The sequence shown here is derived from an EMBL/GenBank/DDBJ whole genome shotgun (WGS) entry which is preliminary data.</text>
</comment>
<evidence type="ECO:0000256" key="4">
    <source>
        <dbReference type="ARBA" id="ARBA00023263"/>
    </source>
</evidence>
<gene>
    <name evidence="6" type="ORF">ACFO5W_04275</name>
</gene>
<proteinExistence type="inferred from homology"/>
<dbReference type="InterPro" id="IPR036937">
    <property type="entry name" value="Adhesion_dom_fimbrial_sf"/>
</dbReference>
<protein>
    <submittedName>
        <fullName evidence="6">Fimbrial protein</fullName>
    </submittedName>
</protein>
<evidence type="ECO:0000256" key="2">
    <source>
        <dbReference type="ARBA" id="ARBA00006671"/>
    </source>
</evidence>
<keyword evidence="4" id="KW-0281">Fimbrium</keyword>
<dbReference type="Gene3D" id="2.60.40.1090">
    <property type="entry name" value="Fimbrial-type adhesion domain"/>
    <property type="match status" value="1"/>
</dbReference>
<dbReference type="EMBL" id="JBHSGA010000008">
    <property type="protein sequence ID" value="MFC4525845.1"/>
    <property type="molecule type" value="Genomic_DNA"/>
</dbReference>
<dbReference type="PANTHER" id="PTHR33420">
    <property type="entry name" value="FIMBRIAL SUBUNIT ELFA-RELATED"/>
    <property type="match status" value="1"/>
</dbReference>
<evidence type="ECO:0000256" key="1">
    <source>
        <dbReference type="ARBA" id="ARBA00004561"/>
    </source>
</evidence>
<organism evidence="6 7">
    <name type="scientific">Dyella halodurans</name>
    <dbReference type="NCBI Taxonomy" id="1920171"/>
    <lineage>
        <taxon>Bacteria</taxon>
        <taxon>Pseudomonadati</taxon>
        <taxon>Pseudomonadota</taxon>
        <taxon>Gammaproteobacteria</taxon>
        <taxon>Lysobacterales</taxon>
        <taxon>Rhodanobacteraceae</taxon>
        <taxon>Dyella</taxon>
    </lineage>
</organism>
<dbReference type="SUPFAM" id="SSF49401">
    <property type="entry name" value="Bacterial adhesins"/>
    <property type="match status" value="1"/>
</dbReference>
<evidence type="ECO:0000256" key="5">
    <source>
        <dbReference type="SAM" id="SignalP"/>
    </source>
</evidence>
<evidence type="ECO:0000256" key="3">
    <source>
        <dbReference type="ARBA" id="ARBA00022729"/>
    </source>
</evidence>
<reference evidence="7" key="1">
    <citation type="journal article" date="2019" name="Int. J. Syst. Evol. Microbiol.">
        <title>The Global Catalogue of Microorganisms (GCM) 10K type strain sequencing project: providing services to taxonomists for standard genome sequencing and annotation.</title>
        <authorList>
            <consortium name="The Broad Institute Genomics Platform"/>
            <consortium name="The Broad Institute Genome Sequencing Center for Infectious Disease"/>
            <person name="Wu L."/>
            <person name="Ma J."/>
        </authorList>
    </citation>
    <scope>NUCLEOTIDE SEQUENCE [LARGE SCALE GENOMIC DNA]</scope>
    <source>
        <strain evidence="7">CCM 4481</strain>
    </source>
</reference>
<dbReference type="Proteomes" id="UP001595961">
    <property type="component" value="Unassembled WGS sequence"/>
</dbReference>
<dbReference type="InterPro" id="IPR050263">
    <property type="entry name" value="Bact_Fimbrial_Adh_Pro"/>
</dbReference>
<comment type="subcellular location">
    <subcellularLocation>
        <location evidence="1">Fimbrium</location>
    </subcellularLocation>
</comment>
<comment type="similarity">
    <text evidence="2">Belongs to the fimbrial protein family.</text>
</comment>
<feature type="signal peptide" evidence="5">
    <location>
        <begin position="1"/>
        <end position="26"/>
    </location>
</feature>
<dbReference type="InterPro" id="IPR008966">
    <property type="entry name" value="Adhesion_dom_sf"/>
</dbReference>
<evidence type="ECO:0000313" key="6">
    <source>
        <dbReference type="EMBL" id="MFC4525845.1"/>
    </source>
</evidence>
<dbReference type="RefSeq" id="WP_266150567.1">
    <property type="nucleotide sequence ID" value="NZ_CP064028.1"/>
</dbReference>